<feature type="non-terminal residue" evidence="2">
    <location>
        <position position="1"/>
    </location>
</feature>
<dbReference type="AlphaFoldDB" id="C0CNV9"/>
<dbReference type="EMBL" id="ACBZ01000139">
    <property type="protein sequence ID" value="EEG48556.1"/>
    <property type="molecule type" value="Genomic_DNA"/>
</dbReference>
<dbReference type="Proteomes" id="UP000003100">
    <property type="component" value="Unassembled WGS sequence"/>
</dbReference>
<reference evidence="2 3" key="2">
    <citation type="submission" date="2009-02" db="EMBL/GenBank/DDBJ databases">
        <title>Draft genome sequence of Blautia hydrogenotrophica DSM 10507 (Ruminococcus hydrogenotrophicus DSM 10507).</title>
        <authorList>
            <person name="Sudarsanam P."/>
            <person name="Ley R."/>
            <person name="Guruge J."/>
            <person name="Turnbaugh P.J."/>
            <person name="Mahowald M."/>
            <person name="Liep D."/>
            <person name="Gordon J."/>
        </authorList>
    </citation>
    <scope>NUCLEOTIDE SEQUENCE [LARGE SCALE GENOMIC DNA]</scope>
    <source>
        <strain evidence="3">DSM 10507 / JCM 14656 / S5a33</strain>
    </source>
</reference>
<reference evidence="2 3" key="1">
    <citation type="submission" date="2009-01" db="EMBL/GenBank/DDBJ databases">
        <authorList>
            <person name="Fulton L."/>
            <person name="Clifton S."/>
            <person name="Fulton B."/>
            <person name="Xu J."/>
            <person name="Minx P."/>
            <person name="Pepin K.H."/>
            <person name="Johnson M."/>
            <person name="Bhonagiri V."/>
            <person name="Nash W.E."/>
            <person name="Mardis E.R."/>
            <person name="Wilson R.K."/>
        </authorList>
    </citation>
    <scope>NUCLEOTIDE SEQUENCE [LARGE SCALE GENOMIC DNA]</scope>
    <source>
        <strain evidence="3">DSM 10507 / JCM 14656 / S5a33</strain>
    </source>
</reference>
<comment type="caution">
    <text evidence="2">The sequence shown here is derived from an EMBL/GenBank/DDBJ whole genome shotgun (WGS) entry which is preliminary data.</text>
</comment>
<sequence>WKLTGYMLLPATLIISFLSLFRPTVTQIILTSCVLLMQIIILIFLNISAKKLSEKK</sequence>
<dbReference type="HOGENOM" id="CLU_3000793_0_0_9"/>
<organism evidence="2 3">
    <name type="scientific">Blautia hydrogenotrophica (strain DSM 10507 / JCM 14656 / S5a33)</name>
    <name type="common">Ruminococcus hydrogenotrophicus</name>
    <dbReference type="NCBI Taxonomy" id="476272"/>
    <lineage>
        <taxon>Bacteria</taxon>
        <taxon>Bacillati</taxon>
        <taxon>Bacillota</taxon>
        <taxon>Clostridia</taxon>
        <taxon>Lachnospirales</taxon>
        <taxon>Lachnospiraceae</taxon>
        <taxon>Blautia</taxon>
    </lineage>
</organism>
<keyword evidence="1" id="KW-0812">Transmembrane</keyword>
<gene>
    <name evidence="2" type="ORF">RUMHYD_02560</name>
</gene>
<evidence type="ECO:0000313" key="3">
    <source>
        <dbReference type="Proteomes" id="UP000003100"/>
    </source>
</evidence>
<evidence type="ECO:0000256" key="1">
    <source>
        <dbReference type="SAM" id="Phobius"/>
    </source>
</evidence>
<keyword evidence="3" id="KW-1185">Reference proteome</keyword>
<dbReference type="PATRIC" id="fig|476272.21.peg.689"/>
<name>C0CNV9_BLAHS</name>
<keyword evidence="1" id="KW-0472">Membrane</keyword>
<keyword evidence="1" id="KW-1133">Transmembrane helix</keyword>
<feature type="transmembrane region" description="Helical" evidence="1">
    <location>
        <begin position="28"/>
        <end position="47"/>
    </location>
</feature>
<protein>
    <submittedName>
        <fullName evidence="2">Uncharacterized protein</fullName>
    </submittedName>
</protein>
<evidence type="ECO:0000313" key="2">
    <source>
        <dbReference type="EMBL" id="EEG48556.1"/>
    </source>
</evidence>
<accession>C0CNV9</accession>
<proteinExistence type="predicted"/>